<gene>
    <name evidence="3" type="ORF">D1627_09070</name>
</gene>
<feature type="chain" id="PRO_5017438036" description="Secreted protein" evidence="2">
    <location>
        <begin position="20"/>
        <end position="77"/>
    </location>
</feature>
<name>A0A399S1Z8_9BACT</name>
<evidence type="ECO:0008006" key="5">
    <source>
        <dbReference type="Google" id="ProtNLM"/>
    </source>
</evidence>
<dbReference type="Proteomes" id="UP000266005">
    <property type="component" value="Unassembled WGS sequence"/>
</dbReference>
<keyword evidence="2" id="KW-0732">Signal</keyword>
<sequence>MKKVIFMLFAMGAFTFATSCDSPASEREDVIEESQDLADERAEGDADDIAEERRELGEEVDEYQEELQEADTTTVIE</sequence>
<dbReference type="PROSITE" id="PS51257">
    <property type="entry name" value="PROKAR_LIPOPROTEIN"/>
    <property type="match status" value="1"/>
</dbReference>
<evidence type="ECO:0000313" key="3">
    <source>
        <dbReference type="EMBL" id="RIJ37281.1"/>
    </source>
</evidence>
<evidence type="ECO:0000313" key="4">
    <source>
        <dbReference type="Proteomes" id="UP000266005"/>
    </source>
</evidence>
<reference evidence="4" key="1">
    <citation type="submission" date="2018-08" db="EMBL/GenBank/DDBJ databases">
        <title>Mucilaginibacter sp. MYSH2.</title>
        <authorList>
            <person name="Seo T."/>
        </authorList>
    </citation>
    <scope>NUCLEOTIDE SEQUENCE [LARGE SCALE GENOMIC DNA]</scope>
    <source>
        <strain evidence="4">KIRAN</strain>
    </source>
</reference>
<dbReference type="EMBL" id="QWGE01000003">
    <property type="protein sequence ID" value="RIJ37281.1"/>
    <property type="molecule type" value="Genomic_DNA"/>
</dbReference>
<feature type="signal peptide" evidence="2">
    <location>
        <begin position="1"/>
        <end position="19"/>
    </location>
</feature>
<accession>A0A399S1Z8</accession>
<dbReference type="AlphaFoldDB" id="A0A399S1Z8"/>
<feature type="compositionally biased region" description="Acidic residues" evidence="1">
    <location>
        <begin position="58"/>
        <end position="69"/>
    </location>
</feature>
<evidence type="ECO:0000256" key="1">
    <source>
        <dbReference type="SAM" id="MobiDB-lite"/>
    </source>
</evidence>
<evidence type="ECO:0000256" key="2">
    <source>
        <dbReference type="SAM" id="SignalP"/>
    </source>
</evidence>
<feature type="region of interest" description="Disordered" evidence="1">
    <location>
        <begin position="21"/>
        <end position="77"/>
    </location>
</feature>
<organism evidence="3 4">
    <name type="scientific">Pontibacter oryzae</name>
    <dbReference type="NCBI Taxonomy" id="2304593"/>
    <lineage>
        <taxon>Bacteria</taxon>
        <taxon>Pseudomonadati</taxon>
        <taxon>Bacteroidota</taxon>
        <taxon>Cytophagia</taxon>
        <taxon>Cytophagales</taxon>
        <taxon>Hymenobacteraceae</taxon>
        <taxon>Pontibacter</taxon>
    </lineage>
</organism>
<proteinExistence type="predicted"/>
<dbReference type="RefSeq" id="WP_119431938.1">
    <property type="nucleotide sequence ID" value="NZ_QWGE01000003.1"/>
</dbReference>
<protein>
    <recommendedName>
        <fullName evidence="5">Secreted protein</fullName>
    </recommendedName>
</protein>
<keyword evidence="4" id="KW-1185">Reference proteome</keyword>
<comment type="caution">
    <text evidence="3">The sequence shown here is derived from an EMBL/GenBank/DDBJ whole genome shotgun (WGS) entry which is preliminary data.</text>
</comment>